<dbReference type="EMBL" id="JAKROA010000002">
    <property type="protein sequence ID" value="KAL5110595.1"/>
    <property type="molecule type" value="Genomic_DNA"/>
</dbReference>
<sequence length="129" mass="13741">MLADIDKAPQAPPLHELLACRETNAASTANSPPLSSGLPVFRYCGIPHSQVSLSCTTVLCIVEEVHIAGTWNECCGVGGGWCRVVAQATLPWGFMQFCFADGSSQRNGDGKGMRQMEGGLSNVVTWEVL</sequence>
<reference evidence="2 3" key="1">
    <citation type="journal article" date="2022" name="Front. Cell. Infect. Microbiol.">
        <title>The Genomes of Two Strains of Taenia crassiceps the Animal Model for the Study of Human Cysticercosis.</title>
        <authorList>
            <person name="Bobes R.J."/>
            <person name="Estrada K."/>
            <person name="Rios-Valencia D.G."/>
            <person name="Calderon-Gallegos A."/>
            <person name="de la Torre P."/>
            <person name="Carrero J.C."/>
            <person name="Sanchez-Flores A."/>
            <person name="Laclette J.P."/>
        </authorList>
    </citation>
    <scope>NUCLEOTIDE SEQUENCE [LARGE SCALE GENOMIC DNA]</scope>
    <source>
        <strain evidence="2">WFUcys</strain>
    </source>
</reference>
<accession>A0ABR4QLS5</accession>
<proteinExistence type="predicted"/>
<dbReference type="EMBL" id="JAKROA010000002">
    <property type="protein sequence ID" value="KAL5109649.1"/>
    <property type="molecule type" value="Genomic_DNA"/>
</dbReference>
<evidence type="ECO:0000313" key="3">
    <source>
        <dbReference type="Proteomes" id="UP001651158"/>
    </source>
</evidence>
<keyword evidence="3" id="KW-1185">Reference proteome</keyword>
<dbReference type="Proteomes" id="UP001651158">
    <property type="component" value="Unassembled WGS sequence"/>
</dbReference>
<comment type="caution">
    <text evidence="2">The sequence shown here is derived from an EMBL/GenBank/DDBJ whole genome shotgun (WGS) entry which is preliminary data.</text>
</comment>
<name>A0ABR4QLS5_9CEST</name>
<reference evidence="2" key="2">
    <citation type="submission" date="2024-12" db="EMBL/GenBank/DDBJ databases">
        <authorList>
            <person name="Estrada K."/>
            <person name="Bobes R.J."/>
            <person name="Sanchez-Flores A."/>
            <person name="Laclette J.P."/>
        </authorList>
    </citation>
    <scope>NUCLEOTIDE SEQUENCE</scope>
    <source>
        <strain evidence="2">WFUcys</strain>
        <tissue evidence="2">Peritoneal cavity of infected mice</tissue>
    </source>
</reference>
<evidence type="ECO:0000313" key="1">
    <source>
        <dbReference type="EMBL" id="KAL5109649.1"/>
    </source>
</evidence>
<gene>
    <name evidence="1" type="ORF">TcWFU_000161</name>
    <name evidence="2" type="ORF">TcWFU_007014</name>
</gene>
<protein>
    <submittedName>
        <fullName evidence="2">Uncharacterized protein</fullName>
    </submittedName>
</protein>
<organism evidence="2 3">
    <name type="scientific">Taenia crassiceps</name>
    <dbReference type="NCBI Taxonomy" id="6207"/>
    <lineage>
        <taxon>Eukaryota</taxon>
        <taxon>Metazoa</taxon>
        <taxon>Spiralia</taxon>
        <taxon>Lophotrochozoa</taxon>
        <taxon>Platyhelminthes</taxon>
        <taxon>Cestoda</taxon>
        <taxon>Eucestoda</taxon>
        <taxon>Cyclophyllidea</taxon>
        <taxon>Taeniidae</taxon>
        <taxon>Taenia</taxon>
    </lineage>
</organism>
<evidence type="ECO:0000313" key="2">
    <source>
        <dbReference type="EMBL" id="KAL5110595.1"/>
    </source>
</evidence>